<dbReference type="InterPro" id="IPR005119">
    <property type="entry name" value="LysR_subst-bd"/>
</dbReference>
<name>A0A386UJG3_9RHOB</name>
<dbReference type="EMBL" id="CP031078">
    <property type="protein sequence ID" value="AYF00834.1"/>
    <property type="molecule type" value="Genomic_DNA"/>
</dbReference>
<dbReference type="GO" id="GO:0003677">
    <property type="term" value="F:DNA binding"/>
    <property type="evidence" value="ECO:0007669"/>
    <property type="project" value="UniProtKB-KW"/>
</dbReference>
<evidence type="ECO:0000256" key="2">
    <source>
        <dbReference type="ARBA" id="ARBA00023015"/>
    </source>
</evidence>
<keyword evidence="2" id="KW-0805">Transcription regulation</keyword>
<evidence type="ECO:0000259" key="6">
    <source>
        <dbReference type="PROSITE" id="PS50931"/>
    </source>
</evidence>
<evidence type="ECO:0000313" key="8">
    <source>
        <dbReference type="Proteomes" id="UP000272010"/>
    </source>
</evidence>
<protein>
    <submittedName>
        <fullName evidence="7">LysR family transcriptional regulator</fullName>
    </submittedName>
</protein>
<dbReference type="GO" id="GO:2000142">
    <property type="term" value="P:regulation of DNA-templated transcription initiation"/>
    <property type="evidence" value="ECO:0007669"/>
    <property type="project" value="TreeGrafter"/>
</dbReference>
<gene>
    <name evidence="7" type="ORF">PY32053_01178</name>
</gene>
<evidence type="ECO:0000256" key="1">
    <source>
        <dbReference type="ARBA" id="ARBA00009437"/>
    </source>
</evidence>
<dbReference type="Proteomes" id="UP000272010">
    <property type="component" value="Chromosome"/>
</dbReference>
<dbReference type="InterPro" id="IPR036388">
    <property type="entry name" value="WH-like_DNA-bd_sf"/>
</dbReference>
<reference evidence="8" key="1">
    <citation type="submission" date="2018-07" db="EMBL/GenBank/DDBJ databases">
        <title>Genome Structure of the Opportunistic Pathogen Paracoccus yeei (Alphaproteobacteria) and Identification of Putative Virulence Factors.</title>
        <authorList>
            <person name="Lasek R."/>
            <person name="Szuplewska M."/>
            <person name="Mitura M."/>
            <person name="Decewicz P."/>
            <person name="Chmielowska C."/>
            <person name="Pawlot A."/>
            <person name="Sentkowska D."/>
            <person name="Czarnecki J."/>
            <person name="Bartosik D."/>
        </authorList>
    </citation>
    <scope>NUCLEOTIDE SEQUENCE [LARGE SCALE GENOMIC DNA]</scope>
    <source>
        <strain evidence="8">CCUG 32053</strain>
    </source>
</reference>
<dbReference type="GO" id="GO:0003700">
    <property type="term" value="F:DNA-binding transcription factor activity"/>
    <property type="evidence" value="ECO:0007669"/>
    <property type="project" value="InterPro"/>
</dbReference>
<evidence type="ECO:0000256" key="3">
    <source>
        <dbReference type="ARBA" id="ARBA00023125"/>
    </source>
</evidence>
<evidence type="ECO:0000313" key="7">
    <source>
        <dbReference type="EMBL" id="AYF00834.1"/>
    </source>
</evidence>
<dbReference type="Pfam" id="PF00126">
    <property type="entry name" value="HTH_1"/>
    <property type="match status" value="1"/>
</dbReference>
<sequence>MDLKQLRTFIMVAESGSLSSASDRLRLAQPALSRQIKLLEDEIGFDLFIRSGRGMQLTEHGGVLLSRVAGLIKQLDDSIQDVRSLLAEPTGHVVLGCIPTASHVVAGRIAVRVAAELPQVSLRIVEGYAGHLIDWLHRGEVDLAVLYGPSSDLHLRISDIMFEELVLVSPAGKAPEGDEVPVAALGDLNLVLPSRPHGLRLLVEAAAAKAATTINVKFQADSFRVLKDIVAAGLGHTILPLSAFYREPQMELYQITRLVSPRISRRLVMALPPNRPDTKATAAVRDLVTDEILRMVKSGEWRTVPR</sequence>
<dbReference type="RefSeq" id="WP_120441192.1">
    <property type="nucleotide sequence ID" value="NZ_CP031078.1"/>
</dbReference>
<keyword evidence="4" id="KW-0010">Activator</keyword>
<comment type="similarity">
    <text evidence="1">Belongs to the LysR transcriptional regulatory family.</text>
</comment>
<dbReference type="Gene3D" id="1.10.10.10">
    <property type="entry name" value="Winged helix-like DNA-binding domain superfamily/Winged helix DNA-binding domain"/>
    <property type="match status" value="1"/>
</dbReference>
<dbReference type="InterPro" id="IPR000847">
    <property type="entry name" value="LysR_HTH_N"/>
</dbReference>
<dbReference type="SUPFAM" id="SSF46785">
    <property type="entry name" value="Winged helix' DNA-binding domain"/>
    <property type="match status" value="1"/>
</dbReference>
<evidence type="ECO:0000256" key="4">
    <source>
        <dbReference type="ARBA" id="ARBA00023159"/>
    </source>
</evidence>
<dbReference type="SUPFAM" id="SSF53850">
    <property type="entry name" value="Periplasmic binding protein-like II"/>
    <property type="match status" value="1"/>
</dbReference>
<organism evidence="7 8">
    <name type="scientific">Paracoccus yeei</name>
    <dbReference type="NCBI Taxonomy" id="147645"/>
    <lineage>
        <taxon>Bacteria</taxon>
        <taxon>Pseudomonadati</taxon>
        <taxon>Pseudomonadota</taxon>
        <taxon>Alphaproteobacteria</taxon>
        <taxon>Rhodobacterales</taxon>
        <taxon>Paracoccaceae</taxon>
        <taxon>Paracoccus</taxon>
    </lineage>
</organism>
<dbReference type="PANTHER" id="PTHR30293">
    <property type="entry name" value="TRANSCRIPTIONAL REGULATORY PROTEIN NAC-RELATED"/>
    <property type="match status" value="1"/>
</dbReference>
<evidence type="ECO:0000256" key="5">
    <source>
        <dbReference type="ARBA" id="ARBA00023163"/>
    </source>
</evidence>
<dbReference type="Pfam" id="PF03466">
    <property type="entry name" value="LysR_substrate"/>
    <property type="match status" value="1"/>
</dbReference>
<accession>A0A386UJG3</accession>
<keyword evidence="3" id="KW-0238">DNA-binding</keyword>
<dbReference type="Gene3D" id="3.40.190.290">
    <property type="match status" value="1"/>
</dbReference>
<dbReference type="AlphaFoldDB" id="A0A386UJG3"/>
<dbReference type="PANTHER" id="PTHR30293:SF0">
    <property type="entry name" value="NITROGEN ASSIMILATION REGULATORY PROTEIN NAC"/>
    <property type="match status" value="1"/>
</dbReference>
<dbReference type="InterPro" id="IPR036390">
    <property type="entry name" value="WH_DNA-bd_sf"/>
</dbReference>
<feature type="domain" description="HTH lysR-type" evidence="6">
    <location>
        <begin position="1"/>
        <end position="58"/>
    </location>
</feature>
<dbReference type="FunFam" id="1.10.10.10:FF:000001">
    <property type="entry name" value="LysR family transcriptional regulator"/>
    <property type="match status" value="1"/>
</dbReference>
<dbReference type="PROSITE" id="PS50931">
    <property type="entry name" value="HTH_LYSR"/>
    <property type="match status" value="1"/>
</dbReference>
<keyword evidence="5" id="KW-0804">Transcription</keyword>
<proteinExistence type="inferred from homology"/>
<dbReference type="PRINTS" id="PR00039">
    <property type="entry name" value="HTHLYSR"/>
</dbReference>